<organism evidence="5">
    <name type="scientific">Timema californicum</name>
    <name type="common">California timema</name>
    <name type="synonym">Walking stick</name>
    <dbReference type="NCBI Taxonomy" id="61474"/>
    <lineage>
        <taxon>Eukaryota</taxon>
        <taxon>Metazoa</taxon>
        <taxon>Ecdysozoa</taxon>
        <taxon>Arthropoda</taxon>
        <taxon>Hexapoda</taxon>
        <taxon>Insecta</taxon>
        <taxon>Pterygota</taxon>
        <taxon>Neoptera</taxon>
        <taxon>Polyneoptera</taxon>
        <taxon>Phasmatodea</taxon>
        <taxon>Timematodea</taxon>
        <taxon>Timematoidea</taxon>
        <taxon>Timematidae</taxon>
        <taxon>Timema</taxon>
    </lineage>
</organism>
<sequence length="246" mass="29173">MADINTEQFIDEVRKRPSIWDSSSEDYKNKHVRRNMWAEVCEVLFPGYNKMGNIEKVNIGKDMRIKWKSIRDCYNRSLRLIKRKSGKKQKPMKTYVYAPYLTFLNATFTPHQTETYLERVSDKPVAGVAETQLGDDTEIEIIDDLDESSENSEERRKRKPITTNSYYRSKRKNYDSKLENYPKNFQREPQEKEGESNDDIDFFRSLIPIIKDLPVEEKIKFRIDVMKLTLEYKQRFPAPSPSVHLP</sequence>
<evidence type="ECO:0000256" key="2">
    <source>
        <dbReference type="SAM" id="MobiDB-lite"/>
    </source>
</evidence>
<dbReference type="PROSITE" id="PS51029">
    <property type="entry name" value="MADF"/>
    <property type="match status" value="1"/>
</dbReference>
<dbReference type="GO" id="GO:0005667">
    <property type="term" value="C:transcription regulator complex"/>
    <property type="evidence" value="ECO:0007669"/>
    <property type="project" value="TreeGrafter"/>
</dbReference>
<dbReference type="PANTHER" id="PTHR12243:SF69">
    <property type="entry name" value="SI:CH73-59F11.3"/>
    <property type="match status" value="1"/>
</dbReference>
<dbReference type="PANTHER" id="PTHR12243">
    <property type="entry name" value="MADF DOMAIN TRANSCRIPTION FACTOR"/>
    <property type="match status" value="1"/>
</dbReference>
<dbReference type="GO" id="GO:0005634">
    <property type="term" value="C:nucleus"/>
    <property type="evidence" value="ECO:0007669"/>
    <property type="project" value="UniProtKB-SubCell"/>
</dbReference>
<feature type="compositionally biased region" description="Basic and acidic residues" evidence="2">
    <location>
        <begin position="172"/>
        <end position="195"/>
    </location>
</feature>
<evidence type="ECO:0000313" key="5">
    <source>
        <dbReference type="EMBL" id="CAD7579283.1"/>
    </source>
</evidence>
<evidence type="ECO:0000256" key="1">
    <source>
        <dbReference type="PROSITE-ProRule" id="PRU00371"/>
    </source>
</evidence>
<dbReference type="InterPro" id="IPR039353">
    <property type="entry name" value="TF_Adf1"/>
</dbReference>
<dbReference type="InterPro" id="IPR004210">
    <property type="entry name" value="BESS_motif"/>
</dbReference>
<dbReference type="GO" id="GO:0003677">
    <property type="term" value="F:DNA binding"/>
    <property type="evidence" value="ECO:0007669"/>
    <property type="project" value="InterPro"/>
</dbReference>
<comment type="subcellular location">
    <subcellularLocation>
        <location evidence="1">Nucleus</location>
    </subcellularLocation>
</comment>
<dbReference type="GO" id="GO:0006357">
    <property type="term" value="P:regulation of transcription by RNA polymerase II"/>
    <property type="evidence" value="ECO:0007669"/>
    <property type="project" value="TreeGrafter"/>
</dbReference>
<keyword evidence="1" id="KW-0539">Nucleus</keyword>
<dbReference type="AlphaFoldDB" id="A0A7R9JHJ0"/>
<dbReference type="PROSITE" id="PS51031">
    <property type="entry name" value="BESS"/>
    <property type="match status" value="1"/>
</dbReference>
<protein>
    <submittedName>
        <fullName evidence="5">(California timema) hypothetical protein</fullName>
    </submittedName>
</protein>
<proteinExistence type="predicted"/>
<evidence type="ECO:0000259" key="3">
    <source>
        <dbReference type="PROSITE" id="PS51029"/>
    </source>
</evidence>
<feature type="domain" description="BESS" evidence="4">
    <location>
        <begin position="196"/>
        <end position="235"/>
    </location>
</feature>
<feature type="region of interest" description="Disordered" evidence="2">
    <location>
        <begin position="143"/>
        <end position="197"/>
    </location>
</feature>
<feature type="domain" description="MADF" evidence="3">
    <location>
        <begin position="8"/>
        <end position="109"/>
    </location>
</feature>
<dbReference type="Pfam" id="PF10545">
    <property type="entry name" value="MADF_DNA_bdg"/>
    <property type="match status" value="1"/>
</dbReference>
<name>A0A7R9JHJ0_TIMCA</name>
<dbReference type="EMBL" id="OE190860">
    <property type="protein sequence ID" value="CAD7579283.1"/>
    <property type="molecule type" value="Genomic_DNA"/>
</dbReference>
<evidence type="ECO:0000259" key="4">
    <source>
        <dbReference type="PROSITE" id="PS51031"/>
    </source>
</evidence>
<dbReference type="SMART" id="SM00595">
    <property type="entry name" value="MADF"/>
    <property type="match status" value="1"/>
</dbReference>
<accession>A0A7R9JHJ0</accession>
<dbReference type="InterPro" id="IPR006578">
    <property type="entry name" value="MADF-dom"/>
</dbReference>
<gene>
    <name evidence="5" type="ORF">TCMB3V08_LOCUS11817</name>
</gene>
<reference evidence="5" key="1">
    <citation type="submission" date="2020-11" db="EMBL/GenBank/DDBJ databases">
        <authorList>
            <person name="Tran Van P."/>
        </authorList>
    </citation>
    <scope>NUCLEOTIDE SEQUENCE</scope>
</reference>
<dbReference type="Pfam" id="PF02944">
    <property type="entry name" value="BESS"/>
    <property type="match status" value="1"/>
</dbReference>